<name>A0ABP7UXI5_9BACT</name>
<sequence>MCERTAATYLFQEVFPKDFPRTKKFVYFGHTEERPFDFAMYRPCGMLDSLLSTSSDAAYVARIARGKTPPKPVPLAVQARLITRYNGNSPAVTLFEHISFPGVEVVPVVVAAARGQLHCYYVFMSPMGRVMSYCSVQAIQ</sequence>
<gene>
    <name evidence="1" type="ORF">GCM10022409_47390</name>
</gene>
<reference evidence="2" key="1">
    <citation type="journal article" date="2019" name="Int. J. Syst. Evol. Microbiol.">
        <title>The Global Catalogue of Microorganisms (GCM) 10K type strain sequencing project: providing services to taxonomists for standard genome sequencing and annotation.</title>
        <authorList>
            <consortium name="The Broad Institute Genomics Platform"/>
            <consortium name="The Broad Institute Genome Sequencing Center for Infectious Disease"/>
            <person name="Wu L."/>
            <person name="Ma J."/>
        </authorList>
    </citation>
    <scope>NUCLEOTIDE SEQUENCE [LARGE SCALE GENOMIC DNA]</scope>
    <source>
        <strain evidence="2">JCM 17225</strain>
    </source>
</reference>
<evidence type="ECO:0000313" key="2">
    <source>
        <dbReference type="Proteomes" id="UP001501469"/>
    </source>
</evidence>
<protein>
    <submittedName>
        <fullName evidence="1">Uncharacterized protein</fullName>
    </submittedName>
</protein>
<keyword evidence="2" id="KW-1185">Reference proteome</keyword>
<evidence type="ECO:0000313" key="1">
    <source>
        <dbReference type="EMBL" id="GAA4054809.1"/>
    </source>
</evidence>
<dbReference type="Proteomes" id="UP001501469">
    <property type="component" value="Unassembled WGS sequence"/>
</dbReference>
<comment type="caution">
    <text evidence="1">The sequence shown here is derived from an EMBL/GenBank/DDBJ whole genome shotgun (WGS) entry which is preliminary data.</text>
</comment>
<dbReference type="EMBL" id="BAABDK010000035">
    <property type="protein sequence ID" value="GAA4054809.1"/>
    <property type="molecule type" value="Genomic_DNA"/>
</dbReference>
<organism evidence="1 2">
    <name type="scientific">Hymenobacter glaciei</name>
    <dbReference type="NCBI Taxonomy" id="877209"/>
    <lineage>
        <taxon>Bacteria</taxon>
        <taxon>Pseudomonadati</taxon>
        <taxon>Bacteroidota</taxon>
        <taxon>Cytophagia</taxon>
        <taxon>Cytophagales</taxon>
        <taxon>Hymenobacteraceae</taxon>
        <taxon>Hymenobacter</taxon>
    </lineage>
</organism>
<accession>A0ABP7UXI5</accession>
<proteinExistence type="predicted"/>